<sequence length="277" mass="30884">MATRRKVGVEPMPPKSTDLKGWQEAIAAGHLSGFPLNDLAAAIQDLGADVDARVRNALAKELHDAFYRILRKQVGFNHPNQGLDIIHRTIFKLFKGLSTPGSCDGNAMRKSCYAIIKLRMIDAIVEERRERRTPDDFFMTESPSGAESNESYLDSETGEMVTVTDDKHSDGSGDCESSDGKLTNVNNEGVSGKADYEAPVDFNLLRQQEVEILHFLEAAIPNNLKRMAFRLYMEDVPSKTNDEKTHSIAKAVGKDEKTVRLWVKECIEILKVKVSQT</sequence>
<evidence type="ECO:0008006" key="4">
    <source>
        <dbReference type="Google" id="ProtNLM"/>
    </source>
</evidence>
<proteinExistence type="predicted"/>
<organism evidence="2 3">
    <name type="scientific">Collimonas rhizosphaerae</name>
    <dbReference type="NCBI Taxonomy" id="3126357"/>
    <lineage>
        <taxon>Bacteria</taxon>
        <taxon>Pseudomonadati</taxon>
        <taxon>Pseudomonadota</taxon>
        <taxon>Betaproteobacteria</taxon>
        <taxon>Burkholderiales</taxon>
        <taxon>Oxalobacteraceae</taxon>
        <taxon>Collimonas</taxon>
    </lineage>
</organism>
<dbReference type="Proteomes" id="UP001495910">
    <property type="component" value="Unassembled WGS sequence"/>
</dbReference>
<protein>
    <recommendedName>
        <fullName evidence="4">Sigma-70 family RNA polymerase sigma factor</fullName>
    </recommendedName>
</protein>
<keyword evidence="3" id="KW-1185">Reference proteome</keyword>
<evidence type="ECO:0000313" key="3">
    <source>
        <dbReference type="Proteomes" id="UP001495910"/>
    </source>
</evidence>
<feature type="region of interest" description="Disordered" evidence="1">
    <location>
        <begin position="165"/>
        <end position="186"/>
    </location>
</feature>
<accession>A0ABU9PVH0</accession>
<dbReference type="EMBL" id="JBANDC010000007">
    <property type="protein sequence ID" value="MEM4988014.1"/>
    <property type="molecule type" value="Genomic_DNA"/>
</dbReference>
<evidence type="ECO:0000256" key="1">
    <source>
        <dbReference type="SAM" id="MobiDB-lite"/>
    </source>
</evidence>
<comment type="caution">
    <text evidence="2">The sequence shown here is derived from an EMBL/GenBank/DDBJ whole genome shotgun (WGS) entry which is preliminary data.</text>
</comment>
<gene>
    <name evidence="2" type="ORF">V8G57_11510</name>
</gene>
<dbReference type="RefSeq" id="WP_342829507.1">
    <property type="nucleotide sequence ID" value="NZ_JBANDC010000007.1"/>
</dbReference>
<name>A0ABU9PVH0_9BURK</name>
<reference evidence="2 3" key="1">
    <citation type="submission" date="2024-02" db="EMBL/GenBank/DDBJ databases">
        <title>Draft genome sequence of Collimonas sp. strain H4R21, an effective mineral-weathering bacterial strain isolated from the beech rhizosphere.</title>
        <authorList>
            <person name="Morin E."/>
            <person name="Uroz S."/>
            <person name="Leveau J.H.J."/>
            <person name="Kumar R."/>
            <person name="Rey M.W."/>
            <person name="Pham J."/>
        </authorList>
    </citation>
    <scope>NUCLEOTIDE SEQUENCE [LARGE SCALE GENOMIC DNA]</scope>
    <source>
        <strain evidence="2 3">H4R21</strain>
    </source>
</reference>
<evidence type="ECO:0000313" key="2">
    <source>
        <dbReference type="EMBL" id="MEM4988014.1"/>
    </source>
</evidence>